<keyword evidence="2" id="KW-0547">Nucleotide-binding</keyword>
<dbReference type="AlphaFoldDB" id="A0A5R9IDY7"/>
<feature type="coiled-coil region" evidence="1">
    <location>
        <begin position="779"/>
        <end position="870"/>
    </location>
</feature>
<keyword evidence="2" id="KW-0067">ATP-binding</keyword>
<evidence type="ECO:0000256" key="1">
    <source>
        <dbReference type="SAM" id="Coils"/>
    </source>
</evidence>
<keyword evidence="3" id="KW-1185">Reference proteome</keyword>
<sequence length="1240" mass="142326">MSGLQRIILIDTHLPGMVELKVDGHTNICGTNASGKTTLQRLLPVFYGEAPSKVVPATRDNFQTWYLPRESSFIIYEYQRLSGKTCMAVLTASNHAVVFRFIDKGFDIADFIAQDIAGNRAIPISEIVRNMRKDNVITSKALNNKEYRSVIQNDRTVMATSNGKKELLTAARYFSLCEADANLRHIEKLIRAVHSKEGKMETIKAMIAAILEEDGVQPPASKISKIQVEEWIKECALIQEFEHLMPQYKKLQSCELDIVQTEQRLAQLKQQLSRDLSLLSKQLNDDDNALAEAKQAQSEQARNWEQKRDAFNQNISVAKAELSNAEQHLDQIESEFNDWQDQDIERHQANLKLLPQWQSDYQSVTEQHSLLTEEHQDIEAAYHKRLAALESKQSREFKSLNTEEQQLAEQLRVKQLDEQQALQGLLSKQQLHWQQTQAQYQEQINDSKLAVGTLQTQVSMAAPSFEEQQALALLDSAIEEAQLSEDHARHELNHQQQNLQQLKYQQIGANESLNNARQIVKQRRQHLEQVQAWLYPGDNTLLSFLRKEIPDWEQTLGRVINPELLSRSDLAPAKAELPENLQDTQKAIFNGIVIDYDAIDPPEIVRSQEQLKTQLASAEVALSDAQTQQENAEEQLAALTEQVKEAEQTITTLTSQCQFKADGRKRAQEERQLLKEQHRQMQAERKQGVECELTQQQKSLEKLQLSFADAKEEYQQNCHDEKMEHEMHWQQIIGDIEAQRDSLTERSEQLQVAHRKDKKDCKRWYEDELANRDVDVDKIAKLKQSMATLKSDIEATNRHRDAVAQYQRWYQLVFTKQKSQYLEQSSKAKTNKAEYERQLNQQDTEYVKQKQALRREIQTLEGQLSTNKEASASIQSLKHKLNALLLADVEPKTEQGTVTSRISEAQQLLDKQRQLAESLEQYIQYFDNAIGQKSGTGLTEIWEIARRDCMVKNAQGVESVDARQMVSHLDQLLNTLVPQRLDGLRNNGLIFGNDLTQYYHILADIDSRIELQSKRISKEVGQELSLDGVSESSVQIRSKISEFDFWPKLKHFSKLHKQWLDNEAQKLPNDDYIATIREVLDVLGRASMQGGISQLLDIELHLTEGHSKLLIRTDRQLNESSSHGMAYLILCKFLLAFTRLLRGHSKAIVHWPIDEIGTLAHHNVKKIFDACEDSHIRVLGAFPNPESDILQLFVNRYLIDKQKQQLQVVQPKVNAVKARLQQKREQQQSLSESTAAEELS</sequence>
<comment type="caution">
    <text evidence="2">The sequence shown here is derived from an EMBL/GenBank/DDBJ whole genome shotgun (WGS) entry which is preliminary data.</text>
</comment>
<dbReference type="Pfam" id="PF12128">
    <property type="entry name" value="DUF3584"/>
    <property type="match status" value="1"/>
</dbReference>
<evidence type="ECO:0000313" key="2">
    <source>
        <dbReference type="EMBL" id="TLU61815.1"/>
    </source>
</evidence>
<name>A0A5R9IDY7_9GAMM</name>
<gene>
    <name evidence="2" type="ORF">FE810_13420</name>
</gene>
<feature type="coiled-coil region" evidence="1">
    <location>
        <begin position="251"/>
        <end position="342"/>
    </location>
</feature>
<reference evidence="2 3" key="1">
    <citation type="submission" date="2019-05" db="EMBL/GenBank/DDBJ databases">
        <title>Genome sequences of Thalassotalea litorea 1K03283.</title>
        <authorList>
            <person name="Zhang D."/>
        </authorList>
    </citation>
    <scope>NUCLEOTIDE SEQUENCE [LARGE SCALE GENOMIC DNA]</scope>
    <source>
        <strain evidence="2 3">MCCC 1K03283</strain>
    </source>
</reference>
<dbReference type="RefSeq" id="WP_138320581.1">
    <property type="nucleotide sequence ID" value="NZ_VCBC01000014.1"/>
</dbReference>
<evidence type="ECO:0000313" key="3">
    <source>
        <dbReference type="Proteomes" id="UP000307790"/>
    </source>
</evidence>
<accession>A0A5R9IDY7</accession>
<keyword evidence="1" id="KW-0175">Coiled coil</keyword>
<dbReference type="InterPro" id="IPR021979">
    <property type="entry name" value="DUF3584"/>
</dbReference>
<dbReference type="Proteomes" id="UP000307790">
    <property type="component" value="Unassembled WGS sequence"/>
</dbReference>
<feature type="coiled-coil region" evidence="1">
    <location>
        <begin position="608"/>
        <end position="753"/>
    </location>
</feature>
<organism evidence="2 3">
    <name type="scientific">Thalassotalea litorea</name>
    <dbReference type="NCBI Taxonomy" id="2020715"/>
    <lineage>
        <taxon>Bacteria</taxon>
        <taxon>Pseudomonadati</taxon>
        <taxon>Pseudomonadota</taxon>
        <taxon>Gammaproteobacteria</taxon>
        <taxon>Alteromonadales</taxon>
        <taxon>Colwelliaceae</taxon>
        <taxon>Thalassotalea</taxon>
    </lineage>
</organism>
<dbReference type="OrthoDB" id="9810371at2"/>
<proteinExistence type="predicted"/>
<dbReference type="EMBL" id="VCBC01000014">
    <property type="protein sequence ID" value="TLU61815.1"/>
    <property type="molecule type" value="Genomic_DNA"/>
</dbReference>
<feature type="coiled-coil region" evidence="1">
    <location>
        <begin position="478"/>
        <end position="530"/>
    </location>
</feature>
<dbReference type="GO" id="GO:0005524">
    <property type="term" value="F:ATP binding"/>
    <property type="evidence" value="ECO:0007669"/>
    <property type="project" value="UniProtKB-KW"/>
</dbReference>
<protein>
    <submittedName>
        <fullName evidence="2">ATP-binding protein</fullName>
    </submittedName>
</protein>